<dbReference type="RefSeq" id="XP_025379237.1">
    <property type="nucleotide sequence ID" value="XM_025523955.1"/>
</dbReference>
<dbReference type="EMBL" id="KZ819635">
    <property type="protein sequence ID" value="PWN92039.1"/>
    <property type="molecule type" value="Genomic_DNA"/>
</dbReference>
<dbReference type="AlphaFoldDB" id="A0A316YRV6"/>
<dbReference type="Pfam" id="PF10224">
    <property type="entry name" value="DUF2205"/>
    <property type="match status" value="1"/>
</dbReference>
<name>A0A316YRV6_9BASI</name>
<reference evidence="1 2" key="1">
    <citation type="journal article" date="2018" name="Mol. Biol. Evol.">
        <title>Broad Genomic Sampling Reveals a Smut Pathogenic Ancestry of the Fungal Clade Ustilaginomycotina.</title>
        <authorList>
            <person name="Kijpornyongpan T."/>
            <person name="Mondo S.J."/>
            <person name="Barry K."/>
            <person name="Sandor L."/>
            <person name="Lee J."/>
            <person name="Lipzen A."/>
            <person name="Pangilinan J."/>
            <person name="LaButti K."/>
            <person name="Hainaut M."/>
            <person name="Henrissat B."/>
            <person name="Grigoriev I.V."/>
            <person name="Spatafora J.W."/>
            <person name="Aime M.C."/>
        </authorList>
    </citation>
    <scope>NUCLEOTIDE SEQUENCE [LARGE SCALE GENOMIC DNA]</scope>
    <source>
        <strain evidence="1 2">MCA 4198</strain>
    </source>
</reference>
<keyword evidence="2" id="KW-1185">Reference proteome</keyword>
<dbReference type="OrthoDB" id="2163284at2759"/>
<dbReference type="GeneID" id="37045871"/>
<dbReference type="InParanoid" id="A0A316YRV6"/>
<gene>
    <name evidence="1" type="ORF">FA10DRAFT_284943</name>
</gene>
<dbReference type="InterPro" id="IPR019357">
    <property type="entry name" value="SCOC"/>
</dbReference>
<evidence type="ECO:0000313" key="1">
    <source>
        <dbReference type="EMBL" id="PWN92039.1"/>
    </source>
</evidence>
<protein>
    <submittedName>
        <fullName evidence="1">Uncharacterized protein</fullName>
    </submittedName>
</protein>
<dbReference type="Proteomes" id="UP000245768">
    <property type="component" value="Unassembled WGS sequence"/>
</dbReference>
<accession>A0A316YRV6</accession>
<dbReference type="Gene3D" id="1.20.5.170">
    <property type="match status" value="1"/>
</dbReference>
<organism evidence="1 2">
    <name type="scientific">Acaromyces ingoldii</name>
    <dbReference type="NCBI Taxonomy" id="215250"/>
    <lineage>
        <taxon>Eukaryota</taxon>
        <taxon>Fungi</taxon>
        <taxon>Dikarya</taxon>
        <taxon>Basidiomycota</taxon>
        <taxon>Ustilaginomycotina</taxon>
        <taxon>Exobasidiomycetes</taxon>
        <taxon>Exobasidiales</taxon>
        <taxon>Cryptobasidiaceae</taxon>
        <taxon>Acaromyces</taxon>
    </lineage>
</organism>
<evidence type="ECO:0000313" key="2">
    <source>
        <dbReference type="Proteomes" id="UP000245768"/>
    </source>
</evidence>
<proteinExistence type="predicted"/>
<sequence length="84" mass="8994">MASTPGATSDFTDSVAWGAQTDVTPGEVVEKQRLVRDIMASQDSLRALLARVSSVQADCQKAEADNEMLQMYIDSVTKSLAAKS</sequence>